<dbReference type="InterPro" id="IPR046450">
    <property type="entry name" value="PA_dom_sf"/>
</dbReference>
<dbReference type="Proteomes" id="UP001501727">
    <property type="component" value="Unassembled WGS sequence"/>
</dbReference>
<dbReference type="CDD" id="cd05660">
    <property type="entry name" value="M28_like_PA"/>
    <property type="match status" value="1"/>
</dbReference>
<dbReference type="Gene3D" id="3.40.630.10">
    <property type="entry name" value="Zn peptidases"/>
    <property type="match status" value="1"/>
</dbReference>
<dbReference type="RefSeq" id="WP_344759695.1">
    <property type="nucleotide sequence ID" value="NZ_BAAAZU010000009.1"/>
</dbReference>
<feature type="signal peptide" evidence="8">
    <location>
        <begin position="1"/>
        <end position="23"/>
    </location>
</feature>
<reference evidence="11" key="1">
    <citation type="journal article" date="2019" name="Int. J. Syst. Evol. Microbiol.">
        <title>The Global Catalogue of Microorganisms (GCM) 10K type strain sequencing project: providing services to taxonomists for standard genome sequencing and annotation.</title>
        <authorList>
            <consortium name="The Broad Institute Genomics Platform"/>
            <consortium name="The Broad Institute Genome Sequencing Center for Infectious Disease"/>
            <person name="Wu L."/>
            <person name="Ma J."/>
        </authorList>
    </citation>
    <scope>NUCLEOTIDE SEQUENCE [LARGE SCALE GENOMIC DNA]</scope>
    <source>
        <strain evidence="11">JCM 16916</strain>
    </source>
</reference>
<proteinExistence type="predicted"/>
<evidence type="ECO:0000256" key="2">
    <source>
        <dbReference type="ARBA" id="ARBA00022670"/>
    </source>
</evidence>
<evidence type="ECO:0000313" key="10">
    <source>
        <dbReference type="EMBL" id="GAA3924857.1"/>
    </source>
</evidence>
<dbReference type="InterPro" id="IPR007484">
    <property type="entry name" value="Peptidase_M28"/>
</dbReference>
<evidence type="ECO:0000256" key="7">
    <source>
        <dbReference type="SAM" id="MobiDB-lite"/>
    </source>
</evidence>
<dbReference type="SUPFAM" id="SSF53187">
    <property type="entry name" value="Zn-dependent exopeptidases"/>
    <property type="match status" value="1"/>
</dbReference>
<feature type="domain" description="Peptidase M28" evidence="9">
    <location>
        <begin position="307"/>
        <end position="510"/>
    </location>
</feature>
<keyword evidence="4 8" id="KW-0732">Signal</keyword>
<evidence type="ECO:0000313" key="11">
    <source>
        <dbReference type="Proteomes" id="UP001501727"/>
    </source>
</evidence>
<dbReference type="SUPFAM" id="SSF52025">
    <property type="entry name" value="PA domain"/>
    <property type="match status" value="1"/>
</dbReference>
<protein>
    <submittedName>
        <fullName evidence="10">M28 family metallopeptidase</fullName>
    </submittedName>
</protein>
<dbReference type="CDD" id="cd04821">
    <property type="entry name" value="PA_M28_1_2"/>
    <property type="match status" value="1"/>
</dbReference>
<dbReference type="Gene3D" id="3.50.30.30">
    <property type="match status" value="1"/>
</dbReference>
<name>A0ABP7MJQ2_9GAMM</name>
<comment type="caution">
    <text evidence="10">The sequence shown here is derived from an EMBL/GenBank/DDBJ whole genome shotgun (WGS) entry which is preliminary data.</text>
</comment>
<feature type="compositionally biased region" description="Basic and acidic residues" evidence="7">
    <location>
        <begin position="545"/>
        <end position="559"/>
    </location>
</feature>
<dbReference type="PANTHER" id="PTHR12147:SF56">
    <property type="entry name" value="AMINOPEPTIDASE YDR415C-RELATED"/>
    <property type="match status" value="1"/>
</dbReference>
<sequence>MRHRAIASLLPLSITLALLPAFAAPPADAPTFDPQRLSEMVKTLSSDDFEGRGPATAGEKKTIDYVTAQMQAAGLQPGGDVQADGTRAWTQAVPLLRSDIAGTPALSVTVDGKPRTLAQGEQIAVRAAMDGSKTVEITDAPIVFVGYGVTAPERDWDDFKGIDLEGKIALVLVNDPDYETGEGDFGGKAMTYYGRWTYKYEEAARQGATGMLVIHETEPASYGWATVKNSNTNTMFDVVREDPSDTHPKLEGWVQRDFAVELFKAAGLDFDVLKKQAQSRDFKPVVLEGETFSAKYDVDSEVITSYNIVGRIEGSKRPDETVIYSGHWDHLGIGAPDANGDRIYNGAVDNATGTAALIEMGRAFVQADAKPERSIVFLNVTAEEKGLLGSEYYASKPLYPLSKTVAVINMDALDPHGPARDFSTSGSARQDLLDTLVATAKRFDLRYTADSKPEAGYFFRSDHFPFAKRGVPAVSFGSGEDMVDGGPAAGREFSEEYTANRYHQPADEWEAGWTFGGMARDLQLLYTVGSELANSDRWPNWSSDSEFRAARDASADERK</sequence>
<keyword evidence="5" id="KW-0378">Hydrolase</keyword>
<dbReference type="Pfam" id="PF04389">
    <property type="entry name" value="Peptidase_M28"/>
    <property type="match status" value="1"/>
</dbReference>
<keyword evidence="11" id="KW-1185">Reference proteome</keyword>
<feature type="chain" id="PRO_5045671182" evidence="8">
    <location>
        <begin position="24"/>
        <end position="559"/>
    </location>
</feature>
<evidence type="ECO:0000256" key="3">
    <source>
        <dbReference type="ARBA" id="ARBA00022723"/>
    </source>
</evidence>
<keyword evidence="2" id="KW-0645">Protease</keyword>
<evidence type="ECO:0000256" key="8">
    <source>
        <dbReference type="SAM" id="SignalP"/>
    </source>
</evidence>
<keyword evidence="3" id="KW-0479">Metal-binding</keyword>
<dbReference type="PANTHER" id="PTHR12147">
    <property type="entry name" value="METALLOPEPTIDASE M28 FAMILY MEMBER"/>
    <property type="match status" value="1"/>
</dbReference>
<dbReference type="EMBL" id="BAAAZU010000009">
    <property type="protein sequence ID" value="GAA3924857.1"/>
    <property type="molecule type" value="Genomic_DNA"/>
</dbReference>
<dbReference type="InterPro" id="IPR045175">
    <property type="entry name" value="M28_fam"/>
</dbReference>
<evidence type="ECO:0000259" key="9">
    <source>
        <dbReference type="Pfam" id="PF04389"/>
    </source>
</evidence>
<keyword evidence="6" id="KW-0862">Zinc</keyword>
<gene>
    <name evidence="10" type="ORF">GCM10022229_18420</name>
</gene>
<evidence type="ECO:0000256" key="6">
    <source>
        <dbReference type="ARBA" id="ARBA00022833"/>
    </source>
</evidence>
<evidence type="ECO:0000256" key="4">
    <source>
        <dbReference type="ARBA" id="ARBA00022729"/>
    </source>
</evidence>
<feature type="region of interest" description="Disordered" evidence="7">
    <location>
        <begin position="536"/>
        <end position="559"/>
    </location>
</feature>
<accession>A0ABP7MJQ2</accession>
<organism evidence="10 11">
    <name type="scientific">Luteimonas lutimaris</name>
    <dbReference type="NCBI Taxonomy" id="698645"/>
    <lineage>
        <taxon>Bacteria</taxon>
        <taxon>Pseudomonadati</taxon>
        <taxon>Pseudomonadota</taxon>
        <taxon>Gammaproteobacteria</taxon>
        <taxon>Lysobacterales</taxon>
        <taxon>Lysobacteraceae</taxon>
        <taxon>Luteimonas</taxon>
    </lineage>
</organism>
<evidence type="ECO:0000256" key="1">
    <source>
        <dbReference type="ARBA" id="ARBA00022438"/>
    </source>
</evidence>
<evidence type="ECO:0000256" key="5">
    <source>
        <dbReference type="ARBA" id="ARBA00022801"/>
    </source>
</evidence>
<keyword evidence="1" id="KW-0031">Aminopeptidase</keyword>